<keyword evidence="1" id="KW-0472">Membrane</keyword>
<dbReference type="EMBL" id="JALJOU010000116">
    <property type="protein sequence ID" value="KAK9819573.1"/>
    <property type="molecule type" value="Genomic_DNA"/>
</dbReference>
<name>A0AAW1QDU2_9CHLO</name>
<dbReference type="AlphaFoldDB" id="A0AAW1QDU2"/>
<keyword evidence="1" id="KW-0812">Transmembrane</keyword>
<keyword evidence="3" id="KW-1185">Reference proteome</keyword>
<gene>
    <name evidence="2" type="ORF">WJX81_003670</name>
</gene>
<reference evidence="2 3" key="1">
    <citation type="journal article" date="2024" name="Nat. Commun.">
        <title>Phylogenomics reveals the evolutionary origins of lichenization in chlorophyte algae.</title>
        <authorList>
            <person name="Puginier C."/>
            <person name="Libourel C."/>
            <person name="Otte J."/>
            <person name="Skaloud P."/>
            <person name="Haon M."/>
            <person name="Grisel S."/>
            <person name="Petersen M."/>
            <person name="Berrin J.G."/>
            <person name="Delaux P.M."/>
            <person name="Dal Grande F."/>
            <person name="Keller J."/>
        </authorList>
    </citation>
    <scope>NUCLEOTIDE SEQUENCE [LARGE SCALE GENOMIC DNA]</scope>
    <source>
        <strain evidence="2 3">SAG 245.80</strain>
    </source>
</reference>
<evidence type="ECO:0000313" key="2">
    <source>
        <dbReference type="EMBL" id="KAK9819573.1"/>
    </source>
</evidence>
<accession>A0AAW1QDU2</accession>
<comment type="caution">
    <text evidence="2">The sequence shown here is derived from an EMBL/GenBank/DDBJ whole genome shotgun (WGS) entry which is preliminary data.</text>
</comment>
<keyword evidence="1" id="KW-1133">Transmembrane helix</keyword>
<protein>
    <submittedName>
        <fullName evidence="2">Uncharacterized protein</fullName>
    </submittedName>
</protein>
<proteinExistence type="predicted"/>
<dbReference type="Proteomes" id="UP001445335">
    <property type="component" value="Unassembled WGS sequence"/>
</dbReference>
<sequence>MNVASLAYVKRCSVPFSLFFGTLFVTTLSCYTLDFVREGTAEGLKPERYCFDPAVGQYVLARTVNDFHVT</sequence>
<evidence type="ECO:0000313" key="3">
    <source>
        <dbReference type="Proteomes" id="UP001445335"/>
    </source>
</evidence>
<evidence type="ECO:0000256" key="1">
    <source>
        <dbReference type="SAM" id="Phobius"/>
    </source>
</evidence>
<organism evidence="2 3">
    <name type="scientific">Elliptochloris bilobata</name>
    <dbReference type="NCBI Taxonomy" id="381761"/>
    <lineage>
        <taxon>Eukaryota</taxon>
        <taxon>Viridiplantae</taxon>
        <taxon>Chlorophyta</taxon>
        <taxon>core chlorophytes</taxon>
        <taxon>Trebouxiophyceae</taxon>
        <taxon>Trebouxiophyceae incertae sedis</taxon>
        <taxon>Elliptochloris clade</taxon>
        <taxon>Elliptochloris</taxon>
    </lineage>
</organism>
<feature type="transmembrane region" description="Helical" evidence="1">
    <location>
        <begin position="16"/>
        <end position="36"/>
    </location>
</feature>